<dbReference type="SMART" id="SM00418">
    <property type="entry name" value="HTH_ARSR"/>
    <property type="match status" value="1"/>
</dbReference>
<dbReference type="AlphaFoldDB" id="A0A0B6F6B1"/>
<proteinExistence type="predicted"/>
<dbReference type="PANTHER" id="PTHR43132:SF2">
    <property type="entry name" value="ARSENICAL RESISTANCE OPERON REPRESSOR ARSR-RELATED"/>
    <property type="match status" value="1"/>
</dbReference>
<dbReference type="InterPro" id="IPR036390">
    <property type="entry name" value="WH_DNA-bd_sf"/>
</dbReference>
<dbReference type="InterPro" id="IPR036388">
    <property type="entry name" value="WH-like_DNA-bd_sf"/>
</dbReference>
<keyword evidence="1" id="KW-0805">Transcription regulation</keyword>
<evidence type="ECO:0000256" key="2">
    <source>
        <dbReference type="ARBA" id="ARBA00023125"/>
    </source>
</evidence>
<organism evidence="5 6">
    <name type="scientific">Corynebacterium singulare</name>
    <dbReference type="NCBI Taxonomy" id="161899"/>
    <lineage>
        <taxon>Bacteria</taxon>
        <taxon>Bacillati</taxon>
        <taxon>Actinomycetota</taxon>
        <taxon>Actinomycetes</taxon>
        <taxon>Mycobacteriales</taxon>
        <taxon>Corynebacteriaceae</taxon>
        <taxon>Corynebacterium</taxon>
    </lineage>
</organism>
<dbReference type="PROSITE" id="PS50987">
    <property type="entry name" value="HTH_ARSR_2"/>
    <property type="match status" value="1"/>
</dbReference>
<accession>A0A0B6F6B1</accession>
<dbReference type="Gene3D" id="1.10.10.10">
    <property type="entry name" value="Winged helix-like DNA-binding domain superfamily/Winged helix DNA-binding domain"/>
    <property type="match status" value="1"/>
</dbReference>
<dbReference type="InterPro" id="IPR011991">
    <property type="entry name" value="ArsR-like_HTH"/>
</dbReference>
<dbReference type="Proteomes" id="UP000031890">
    <property type="component" value="Chromosome"/>
</dbReference>
<keyword evidence="3" id="KW-0804">Transcription</keyword>
<gene>
    <name evidence="5" type="ORF">CSING_12450</name>
</gene>
<dbReference type="EMBL" id="CP010827">
    <property type="protein sequence ID" value="AJI79980.1"/>
    <property type="molecule type" value="Genomic_DNA"/>
</dbReference>
<dbReference type="SUPFAM" id="SSF46785">
    <property type="entry name" value="Winged helix' DNA-binding domain"/>
    <property type="match status" value="1"/>
</dbReference>
<evidence type="ECO:0000256" key="3">
    <source>
        <dbReference type="ARBA" id="ARBA00023163"/>
    </source>
</evidence>
<dbReference type="GO" id="GO:0003677">
    <property type="term" value="F:DNA binding"/>
    <property type="evidence" value="ECO:0007669"/>
    <property type="project" value="UniProtKB-KW"/>
</dbReference>
<protein>
    <submittedName>
        <fullName evidence="5">Transcriptional regulator, ArsR family</fullName>
    </submittedName>
</protein>
<reference evidence="5 6" key="1">
    <citation type="journal article" date="2015" name="Genome Announc.">
        <title>Complete Genome Sequence and Annotation of Corynebacterium singulare DSM 44357, Isolated from a Human Semen Specimen.</title>
        <authorList>
            <person name="Merten M."/>
            <person name="Brinkrolf K."/>
            <person name="Albersmeier A."/>
            <person name="Kutter Y."/>
            <person name="Ruckert C."/>
            <person name="Tauch A."/>
        </authorList>
    </citation>
    <scope>NUCLEOTIDE SEQUENCE [LARGE SCALE GENOMIC DNA]</scope>
    <source>
        <strain evidence="5">IBS B52218</strain>
    </source>
</reference>
<dbReference type="RefSeq" id="WP_042532675.1">
    <property type="nucleotide sequence ID" value="NZ_CP010827.1"/>
</dbReference>
<dbReference type="STRING" id="161899.CSING_12450"/>
<name>A0A0B6F6B1_9CORY</name>
<dbReference type="KEGG" id="csx:CSING_12450"/>
<dbReference type="Pfam" id="PF01022">
    <property type="entry name" value="HTH_5"/>
    <property type="match status" value="1"/>
</dbReference>
<dbReference type="GO" id="GO:0003700">
    <property type="term" value="F:DNA-binding transcription factor activity"/>
    <property type="evidence" value="ECO:0007669"/>
    <property type="project" value="InterPro"/>
</dbReference>
<dbReference type="PRINTS" id="PR00778">
    <property type="entry name" value="HTHARSR"/>
</dbReference>
<sequence>MAGLDHHLMGADEWAPTFKTLGDPTRLKLLCAIHFAGPYKATVTELAESTGVRVPTASAALRAMEHMGTVHSAREGRSIRYTIVDPRIHELLHWMGSGHADPDPSVED</sequence>
<evidence type="ECO:0000313" key="6">
    <source>
        <dbReference type="Proteomes" id="UP000031890"/>
    </source>
</evidence>
<dbReference type="OrthoDB" id="9810923at2"/>
<evidence type="ECO:0000256" key="1">
    <source>
        <dbReference type="ARBA" id="ARBA00023015"/>
    </source>
</evidence>
<dbReference type="InterPro" id="IPR051011">
    <property type="entry name" value="Metal_resp_trans_reg"/>
</dbReference>
<keyword evidence="2" id="KW-0238">DNA-binding</keyword>
<dbReference type="PANTHER" id="PTHR43132">
    <property type="entry name" value="ARSENICAL RESISTANCE OPERON REPRESSOR ARSR-RELATED"/>
    <property type="match status" value="1"/>
</dbReference>
<dbReference type="HOGENOM" id="CLU_097806_7_1_11"/>
<dbReference type="NCBIfam" id="NF033788">
    <property type="entry name" value="HTH_metalloreg"/>
    <property type="match status" value="1"/>
</dbReference>
<dbReference type="CDD" id="cd00090">
    <property type="entry name" value="HTH_ARSR"/>
    <property type="match status" value="1"/>
</dbReference>
<evidence type="ECO:0000259" key="4">
    <source>
        <dbReference type="PROSITE" id="PS50987"/>
    </source>
</evidence>
<feature type="domain" description="HTH arsR-type" evidence="4">
    <location>
        <begin position="4"/>
        <end position="103"/>
    </location>
</feature>
<evidence type="ECO:0000313" key="5">
    <source>
        <dbReference type="EMBL" id="AJI79980.1"/>
    </source>
</evidence>
<dbReference type="InterPro" id="IPR001845">
    <property type="entry name" value="HTH_ArsR_DNA-bd_dom"/>
</dbReference>